<evidence type="ECO:0000256" key="4">
    <source>
        <dbReference type="ARBA" id="ARBA00012744"/>
    </source>
</evidence>
<gene>
    <name evidence="15" type="primary">PARP10</name>
    <name evidence="15" type="ORF">LTR97_000496</name>
</gene>
<evidence type="ECO:0000256" key="6">
    <source>
        <dbReference type="ARBA" id="ARBA00022801"/>
    </source>
</evidence>
<dbReference type="InterPro" id="IPR013783">
    <property type="entry name" value="Ig-like_fold"/>
</dbReference>
<dbReference type="GO" id="GO:0008422">
    <property type="term" value="F:beta-glucosidase activity"/>
    <property type="evidence" value="ECO:0007669"/>
    <property type="project" value="UniProtKB-EC"/>
</dbReference>
<feature type="region of interest" description="Disordered" evidence="12">
    <location>
        <begin position="890"/>
        <end position="937"/>
    </location>
</feature>
<dbReference type="PANTHER" id="PTHR42715:SF29">
    <property type="entry name" value="BETA-GLUCOSIDASE A-RELATED"/>
    <property type="match status" value="1"/>
</dbReference>
<dbReference type="Pfam" id="PF00933">
    <property type="entry name" value="Glyco_hydro_3"/>
    <property type="match status" value="1"/>
</dbReference>
<evidence type="ECO:0000256" key="9">
    <source>
        <dbReference type="ARBA" id="ARBA00023295"/>
    </source>
</evidence>
<dbReference type="SUPFAM" id="SSF51445">
    <property type="entry name" value="(Trans)glycosidases"/>
    <property type="match status" value="1"/>
</dbReference>
<feature type="domain" description="Fibronectin type III-like" evidence="14">
    <location>
        <begin position="806"/>
        <end position="874"/>
    </location>
</feature>
<dbReference type="Pfam" id="PF01915">
    <property type="entry name" value="Glyco_hydro_3_C"/>
    <property type="match status" value="1"/>
</dbReference>
<evidence type="ECO:0000256" key="2">
    <source>
        <dbReference type="ARBA" id="ARBA00004987"/>
    </source>
</evidence>
<name>A0AAN7ZQX6_9PEZI</name>
<sequence>MTIMRTLLLAAVPLAFAQTQTQPAGSPFPSSTYENATDPRAQAGAVSGQTSPPKYPSPWGEGLGDWEAAYAQARDFVSQLTLTEKVNLTTGVGWQSEKCVGNTGSIPRLGFKALCMQDSPLGVRFADFVSAFPAGGTIAATWDRKLFYQRGYGMGSEHKEKGIDAQLGPVVGPLGRQAAGGRNWEGFSPDPVLAGIACAETVKGIQDAGVMSTTKHYILNEQEHFRQGAPPASLGLNAISSNVDDVTMHELYLWPFADAVRAGTVSIMCSYNQINNSQACQNSYTQNYLLKNELGFQGFIMSDWAATHSGVSSALAGLDQTMPGDIAFNSGTTYFGTNLTIAVLNGTVPQWRLDDMAVRIIAAWYYVDRPGNQVADAPNFSSWTSDTDGFRHYYQSLDYQRVNDHIDVRGNHGAEIRAQAAAGTVLLKNTGALPLSGKEQLTSVFGEDAAENPLGPNGCSDRGCDEGTLAMGWGSGTANFPYLVTPLEAIKAEVLSNGGSFESVTDNYAYSTIAALGRRTAQVGGACIAFGNADSGEGYITVDNNTGDRNNLTIWGDFDLLVANLTAQCNNTIVVLHTVGPVITNSFVENPNVTAIIWAGIPGQESGNAITDILFGKVNPGGKLPFTIGSSRGEYGTDILYEPNNGNNSPQDNFEEGIFIDYRAFDKLGETPVFEFGLGLSYTTFSYSDLAVQAHSAPAYTAPSGNTGPAPTYGTVSNITSSYVFPASIDRIWNYIYPYLNSTSLSASSGDPAYGINYTWPAGSYDSSSQPYVAAGGAPGGNPRLYDVLFTVTATITNTGDVVGDEVAQLYVNLGGADDAKVVLRNFDRLTIQPGATATFSADITRRDLSNWDSASQNWFISSATKTVFVGSSSRKLPLTTTLDLSGIVTGPSGGNGTAPPTYPHSSTSSAGTSSAESSSSASTSVGSTVSLSSAYS</sequence>
<evidence type="ECO:0000256" key="7">
    <source>
        <dbReference type="ARBA" id="ARBA00023180"/>
    </source>
</evidence>
<feature type="chain" id="PRO_5042826695" description="beta-glucosidase" evidence="13">
    <location>
        <begin position="18"/>
        <end position="937"/>
    </location>
</feature>
<evidence type="ECO:0000256" key="11">
    <source>
        <dbReference type="RuleBase" id="RU361161"/>
    </source>
</evidence>
<keyword evidence="7" id="KW-0325">Glycoprotein</keyword>
<dbReference type="SMART" id="SM01217">
    <property type="entry name" value="Fn3_like"/>
    <property type="match status" value="1"/>
</dbReference>
<dbReference type="InterPro" id="IPR017853">
    <property type="entry name" value="GH"/>
</dbReference>
<evidence type="ECO:0000256" key="10">
    <source>
        <dbReference type="ARBA" id="ARBA00023326"/>
    </source>
</evidence>
<dbReference type="Gene3D" id="3.20.20.300">
    <property type="entry name" value="Glycoside hydrolase, family 3, N-terminal domain"/>
    <property type="match status" value="1"/>
</dbReference>
<keyword evidence="5 13" id="KW-0732">Signal</keyword>
<dbReference type="EMBL" id="JAVRQU010000001">
    <property type="protein sequence ID" value="KAK5707957.1"/>
    <property type="molecule type" value="Genomic_DNA"/>
</dbReference>
<dbReference type="InterPro" id="IPR019800">
    <property type="entry name" value="Glyco_hydro_3_AS"/>
</dbReference>
<proteinExistence type="inferred from homology"/>
<dbReference type="FunFam" id="3.20.20.300:FF:000002">
    <property type="entry name" value="Probable beta-glucosidase"/>
    <property type="match status" value="1"/>
</dbReference>
<evidence type="ECO:0000259" key="14">
    <source>
        <dbReference type="SMART" id="SM01217"/>
    </source>
</evidence>
<dbReference type="InterPro" id="IPR036962">
    <property type="entry name" value="Glyco_hydro_3_N_sf"/>
</dbReference>
<comment type="pathway">
    <text evidence="2 11">Glycan metabolism; cellulose degradation.</text>
</comment>
<dbReference type="InterPro" id="IPR050288">
    <property type="entry name" value="Cellulose_deg_GH3"/>
</dbReference>
<feature type="signal peptide" evidence="13">
    <location>
        <begin position="1"/>
        <end position="17"/>
    </location>
</feature>
<dbReference type="Proteomes" id="UP001310594">
    <property type="component" value="Unassembled WGS sequence"/>
</dbReference>
<dbReference type="GO" id="GO:0009251">
    <property type="term" value="P:glucan catabolic process"/>
    <property type="evidence" value="ECO:0007669"/>
    <property type="project" value="TreeGrafter"/>
</dbReference>
<comment type="caution">
    <text evidence="15">The sequence shown here is derived from an EMBL/GenBank/DDBJ whole genome shotgun (WGS) entry which is preliminary data.</text>
</comment>
<dbReference type="AlphaFoldDB" id="A0AAN7ZQX6"/>
<dbReference type="EC" id="3.2.1.21" evidence="4 11"/>
<dbReference type="Pfam" id="PF14310">
    <property type="entry name" value="Fn3-like"/>
    <property type="match status" value="1"/>
</dbReference>
<evidence type="ECO:0000256" key="5">
    <source>
        <dbReference type="ARBA" id="ARBA00022729"/>
    </source>
</evidence>
<evidence type="ECO:0000256" key="13">
    <source>
        <dbReference type="SAM" id="SignalP"/>
    </source>
</evidence>
<dbReference type="InterPro" id="IPR001764">
    <property type="entry name" value="Glyco_hydro_3_N"/>
</dbReference>
<evidence type="ECO:0000256" key="3">
    <source>
        <dbReference type="ARBA" id="ARBA00005336"/>
    </source>
</evidence>
<evidence type="ECO:0000313" key="15">
    <source>
        <dbReference type="EMBL" id="KAK5707957.1"/>
    </source>
</evidence>
<dbReference type="PROSITE" id="PS00775">
    <property type="entry name" value="GLYCOSYL_HYDROL_F3"/>
    <property type="match status" value="1"/>
</dbReference>
<dbReference type="InterPro" id="IPR026891">
    <property type="entry name" value="Fn3-like"/>
</dbReference>
<dbReference type="Gene3D" id="3.40.50.1700">
    <property type="entry name" value="Glycoside hydrolase family 3 C-terminal domain"/>
    <property type="match status" value="1"/>
</dbReference>
<comment type="catalytic activity">
    <reaction evidence="1 11">
        <text>Hydrolysis of terminal, non-reducing beta-D-glucosyl residues with release of beta-D-glucose.</text>
        <dbReference type="EC" id="3.2.1.21"/>
    </reaction>
</comment>
<dbReference type="InterPro" id="IPR002772">
    <property type="entry name" value="Glyco_hydro_3_C"/>
</dbReference>
<evidence type="ECO:0000256" key="1">
    <source>
        <dbReference type="ARBA" id="ARBA00000448"/>
    </source>
</evidence>
<protein>
    <recommendedName>
        <fullName evidence="4 11">beta-glucosidase</fullName>
        <ecNumber evidence="4 11">3.2.1.21</ecNumber>
    </recommendedName>
</protein>
<accession>A0AAN7ZQX6</accession>
<dbReference type="Gene3D" id="2.60.40.10">
    <property type="entry name" value="Immunoglobulins"/>
    <property type="match status" value="1"/>
</dbReference>
<dbReference type="FunFam" id="3.40.50.1700:FF:000003">
    <property type="entry name" value="Probable beta-glucosidase"/>
    <property type="match status" value="1"/>
</dbReference>
<keyword evidence="6 11" id="KW-0378">Hydrolase</keyword>
<evidence type="ECO:0000256" key="8">
    <source>
        <dbReference type="ARBA" id="ARBA00023277"/>
    </source>
</evidence>
<keyword evidence="10 11" id="KW-0624">Polysaccharide degradation</keyword>
<reference evidence="15" key="1">
    <citation type="submission" date="2023-08" db="EMBL/GenBank/DDBJ databases">
        <title>Black Yeasts Isolated from many extreme environments.</title>
        <authorList>
            <person name="Coleine C."/>
            <person name="Stajich J.E."/>
            <person name="Selbmann L."/>
        </authorList>
    </citation>
    <scope>NUCLEOTIDE SEQUENCE</scope>
    <source>
        <strain evidence="15">CCFEE 5810</strain>
    </source>
</reference>
<dbReference type="InterPro" id="IPR036881">
    <property type="entry name" value="Glyco_hydro_3_C_sf"/>
</dbReference>
<comment type="similarity">
    <text evidence="3 11">Belongs to the glycosyl hydrolase 3 family.</text>
</comment>
<keyword evidence="8 11" id="KW-0119">Carbohydrate metabolism</keyword>
<dbReference type="PRINTS" id="PR00133">
    <property type="entry name" value="GLHYDRLASE3"/>
</dbReference>
<evidence type="ECO:0000256" key="12">
    <source>
        <dbReference type="SAM" id="MobiDB-lite"/>
    </source>
</evidence>
<dbReference type="SUPFAM" id="SSF52279">
    <property type="entry name" value="Beta-D-glucan exohydrolase, C-terminal domain"/>
    <property type="match status" value="1"/>
</dbReference>
<keyword evidence="9 11" id="KW-0326">Glycosidase</keyword>
<feature type="compositionally biased region" description="Low complexity" evidence="12">
    <location>
        <begin position="906"/>
        <end position="937"/>
    </location>
</feature>
<organism evidence="15 16">
    <name type="scientific">Elasticomyces elasticus</name>
    <dbReference type="NCBI Taxonomy" id="574655"/>
    <lineage>
        <taxon>Eukaryota</taxon>
        <taxon>Fungi</taxon>
        <taxon>Dikarya</taxon>
        <taxon>Ascomycota</taxon>
        <taxon>Pezizomycotina</taxon>
        <taxon>Dothideomycetes</taxon>
        <taxon>Dothideomycetidae</taxon>
        <taxon>Mycosphaerellales</taxon>
        <taxon>Teratosphaeriaceae</taxon>
        <taxon>Elasticomyces</taxon>
    </lineage>
</organism>
<evidence type="ECO:0000313" key="16">
    <source>
        <dbReference type="Proteomes" id="UP001310594"/>
    </source>
</evidence>
<dbReference type="PANTHER" id="PTHR42715">
    <property type="entry name" value="BETA-GLUCOSIDASE"/>
    <property type="match status" value="1"/>
</dbReference>